<proteinExistence type="predicted"/>
<reference evidence="1" key="1">
    <citation type="submission" date="2020-08" db="EMBL/GenBank/DDBJ databases">
        <title>Multicomponent nature underlies the extraordinary mechanical properties of spider dragline silk.</title>
        <authorList>
            <person name="Kono N."/>
            <person name="Nakamura H."/>
            <person name="Mori M."/>
            <person name="Yoshida Y."/>
            <person name="Ohtoshi R."/>
            <person name="Malay A.D."/>
            <person name="Moran D.A.P."/>
            <person name="Tomita M."/>
            <person name="Numata K."/>
            <person name="Arakawa K."/>
        </authorList>
    </citation>
    <scope>NUCLEOTIDE SEQUENCE</scope>
</reference>
<evidence type="ECO:0000313" key="2">
    <source>
        <dbReference type="Proteomes" id="UP000887159"/>
    </source>
</evidence>
<evidence type="ECO:0000313" key="1">
    <source>
        <dbReference type="EMBL" id="GFY11373.1"/>
    </source>
</evidence>
<comment type="caution">
    <text evidence="1">The sequence shown here is derived from an EMBL/GenBank/DDBJ whole genome shotgun (WGS) entry which is preliminary data.</text>
</comment>
<dbReference type="AlphaFoldDB" id="A0A8X6SQX4"/>
<dbReference type="Proteomes" id="UP000887159">
    <property type="component" value="Unassembled WGS sequence"/>
</dbReference>
<protein>
    <submittedName>
        <fullName evidence="1">Uncharacterized protein</fullName>
    </submittedName>
</protein>
<sequence>MGNSSEGNGHHATFKRSVDYKAEGYRHGEYYKLFEKKGQTQASIFKRSADYRWGGYGGGGAAASSEAAGGGGGGYGHPGWGYGHPGWGYGHHGWGHGPYWGSSGDMHGADVKHSETADYRWGGYGGGGGAAASCAAASSAAAGGGGGGYGHPGWGYGHPGWGYGPHWRSRGYGPHWRSRGNMQGPVVKRSADYRWGDLRERESTADEFDDMWKVVLTCRVLTLQHYLSHFANWTSAVSDSIQISIPFGRNA</sequence>
<keyword evidence="2" id="KW-1185">Reference proteome</keyword>
<accession>A0A8X6SQX4</accession>
<organism evidence="1 2">
    <name type="scientific">Trichonephila clavipes</name>
    <name type="common">Golden silk orbweaver</name>
    <name type="synonym">Nephila clavipes</name>
    <dbReference type="NCBI Taxonomy" id="2585209"/>
    <lineage>
        <taxon>Eukaryota</taxon>
        <taxon>Metazoa</taxon>
        <taxon>Ecdysozoa</taxon>
        <taxon>Arthropoda</taxon>
        <taxon>Chelicerata</taxon>
        <taxon>Arachnida</taxon>
        <taxon>Araneae</taxon>
        <taxon>Araneomorphae</taxon>
        <taxon>Entelegynae</taxon>
        <taxon>Araneoidea</taxon>
        <taxon>Nephilidae</taxon>
        <taxon>Trichonephila</taxon>
    </lineage>
</organism>
<dbReference type="EMBL" id="BMAU01021305">
    <property type="protein sequence ID" value="GFY11373.1"/>
    <property type="molecule type" value="Genomic_DNA"/>
</dbReference>
<name>A0A8X6SQX4_TRICX</name>
<gene>
    <name evidence="1" type="ORF">TNCV_3182236</name>
</gene>